<dbReference type="InterPro" id="IPR018077">
    <property type="entry name" value="Glyco_hydro_fam25_subgr"/>
</dbReference>
<organism evidence="7 8">
    <name type="scientific">Arcticibacter tournemirensis</name>
    <dbReference type="NCBI Taxonomy" id="699437"/>
    <lineage>
        <taxon>Bacteria</taxon>
        <taxon>Pseudomonadati</taxon>
        <taxon>Bacteroidota</taxon>
        <taxon>Sphingobacteriia</taxon>
        <taxon>Sphingobacteriales</taxon>
        <taxon>Sphingobacteriaceae</taxon>
        <taxon>Arcticibacter</taxon>
    </lineage>
</organism>
<dbReference type="EMBL" id="RXOC01000011">
    <property type="protein sequence ID" value="RXF68296.1"/>
    <property type="molecule type" value="Genomic_DNA"/>
</dbReference>
<evidence type="ECO:0000256" key="3">
    <source>
        <dbReference type="ARBA" id="ARBA00023295"/>
    </source>
</evidence>
<feature type="region of interest" description="Disordered" evidence="5">
    <location>
        <begin position="1"/>
        <end position="20"/>
    </location>
</feature>
<dbReference type="Gene3D" id="3.20.20.80">
    <property type="entry name" value="Glycosidases"/>
    <property type="match status" value="1"/>
</dbReference>
<keyword evidence="3 4" id="KW-0326">Glycosidase</keyword>
<dbReference type="GO" id="GO:0009253">
    <property type="term" value="P:peptidoglycan catabolic process"/>
    <property type="evidence" value="ECO:0007669"/>
    <property type="project" value="InterPro"/>
</dbReference>
<dbReference type="EC" id="3.2.1.17" evidence="4"/>
<dbReference type="SUPFAM" id="SSF51445">
    <property type="entry name" value="(Trans)glycosidases"/>
    <property type="match status" value="1"/>
</dbReference>
<evidence type="ECO:0000256" key="2">
    <source>
        <dbReference type="ARBA" id="ARBA00022801"/>
    </source>
</evidence>
<evidence type="ECO:0000313" key="7">
    <source>
        <dbReference type="EMBL" id="RXF68296.1"/>
    </source>
</evidence>
<keyword evidence="2 4" id="KW-0378">Hydrolase</keyword>
<keyword evidence="6" id="KW-0472">Membrane</keyword>
<dbReference type="GO" id="GO:0016052">
    <property type="term" value="P:carbohydrate catabolic process"/>
    <property type="evidence" value="ECO:0007669"/>
    <property type="project" value="TreeGrafter"/>
</dbReference>
<dbReference type="Pfam" id="PF01183">
    <property type="entry name" value="Glyco_hydro_25"/>
    <property type="match status" value="1"/>
</dbReference>
<comment type="catalytic activity">
    <reaction evidence="4">
        <text>Hydrolysis of (1-&gt;4)-beta-linkages between N-acetylmuramic acid and N-acetyl-D-glucosamine residues in a peptidoglycan and between N-acetyl-D-glucosamine residues in chitodextrins.</text>
        <dbReference type="EC" id="3.2.1.17"/>
    </reaction>
</comment>
<dbReference type="RefSeq" id="WP_128770378.1">
    <property type="nucleotide sequence ID" value="NZ_RXOC01000011.1"/>
</dbReference>
<comment type="caution">
    <text evidence="7">The sequence shown here is derived from an EMBL/GenBank/DDBJ whole genome shotgun (WGS) entry which is preliminary data.</text>
</comment>
<comment type="similarity">
    <text evidence="1 4">Belongs to the glycosyl hydrolase 25 family.</text>
</comment>
<dbReference type="InterPro" id="IPR008270">
    <property type="entry name" value="Glyco_hydro_25_AS"/>
</dbReference>
<proteinExistence type="inferred from homology"/>
<feature type="transmembrane region" description="Helical" evidence="6">
    <location>
        <begin position="28"/>
        <end position="49"/>
    </location>
</feature>
<evidence type="ECO:0000256" key="6">
    <source>
        <dbReference type="SAM" id="Phobius"/>
    </source>
</evidence>
<dbReference type="InterPro" id="IPR017853">
    <property type="entry name" value="GH"/>
</dbReference>
<evidence type="ECO:0000256" key="4">
    <source>
        <dbReference type="RuleBase" id="RU361176"/>
    </source>
</evidence>
<keyword evidence="6" id="KW-0812">Transmembrane</keyword>
<evidence type="ECO:0000256" key="1">
    <source>
        <dbReference type="ARBA" id="ARBA00010646"/>
    </source>
</evidence>
<dbReference type="PROSITE" id="PS00953">
    <property type="entry name" value="GLYCOSYL_HYDROL_F25_1"/>
    <property type="match status" value="1"/>
</dbReference>
<name>A0A4Q0M6I8_9SPHI</name>
<dbReference type="PROSITE" id="PS51904">
    <property type="entry name" value="GLYCOSYL_HYDROL_F25_2"/>
    <property type="match status" value="1"/>
</dbReference>
<accession>A0A4Q0M6I8</accession>
<dbReference type="PANTHER" id="PTHR34135">
    <property type="entry name" value="LYSOZYME"/>
    <property type="match status" value="1"/>
</dbReference>
<dbReference type="InterPro" id="IPR002053">
    <property type="entry name" value="Glyco_hydro_25"/>
</dbReference>
<protein>
    <recommendedName>
        <fullName evidence="4">Lysozyme</fullName>
        <ecNumber evidence="4">3.2.1.17</ecNumber>
    </recommendedName>
</protein>
<keyword evidence="6" id="KW-1133">Transmembrane helix</keyword>
<dbReference type="Proteomes" id="UP000290848">
    <property type="component" value="Unassembled WGS sequence"/>
</dbReference>
<evidence type="ECO:0000256" key="5">
    <source>
        <dbReference type="SAM" id="MobiDB-lite"/>
    </source>
</evidence>
<evidence type="ECO:0000313" key="8">
    <source>
        <dbReference type="Proteomes" id="UP000290848"/>
    </source>
</evidence>
<sequence length="287" mass="33730">MRQVRKPVKRKTAKSTARKKKTDNKWSLRIRLIVAAMLLILLSPLYYGYVLKTFSATWQWIKDIGEDPEFPTYSSYDIRIPRKYGIHGIDVSYAQGKIDWQKVKAMEEDDVRIQFAFIKATEGITLVDPYFQRNWREAPKAGIICGAYHYFHPRKSGKQQARFFLQTASFETGDLPMIADVETLDGLPPERMRRELKSFLSHIEKKTGTKPIIYTGLSFYRDYLKDYFDEYKLWIAHYYKPELKAGANTNWHFWQLSDKAKVSGINHPVDFNVFKGDSTAFRRLIYH</sequence>
<dbReference type="GO" id="GO:0003796">
    <property type="term" value="F:lysozyme activity"/>
    <property type="evidence" value="ECO:0007669"/>
    <property type="project" value="UniProtKB-EC"/>
</dbReference>
<dbReference type="AlphaFoldDB" id="A0A4Q0M6I8"/>
<dbReference type="SMART" id="SM00641">
    <property type="entry name" value="Glyco_25"/>
    <property type="match status" value="1"/>
</dbReference>
<dbReference type="CDD" id="cd06524">
    <property type="entry name" value="GH25_YegX-like"/>
    <property type="match status" value="1"/>
</dbReference>
<gene>
    <name evidence="7" type="ORF">EKH83_15560</name>
</gene>
<dbReference type="PANTHER" id="PTHR34135:SF2">
    <property type="entry name" value="LYSOZYME"/>
    <property type="match status" value="1"/>
</dbReference>
<dbReference type="GO" id="GO:0016998">
    <property type="term" value="P:cell wall macromolecule catabolic process"/>
    <property type="evidence" value="ECO:0007669"/>
    <property type="project" value="InterPro"/>
</dbReference>
<reference evidence="7 8" key="1">
    <citation type="submission" date="2018-12" db="EMBL/GenBank/DDBJ databases">
        <title>The Draft Genome Sequence of the Soil Bacterium Pedobacter tournemirensis R1.</title>
        <authorList>
            <person name="He J."/>
        </authorList>
    </citation>
    <scope>NUCLEOTIDE SEQUENCE [LARGE SCALE GENOMIC DNA]</scope>
    <source>
        <strain evidence="7 8">R1</strain>
    </source>
</reference>